<evidence type="ECO:0000256" key="2">
    <source>
        <dbReference type="ARBA" id="ARBA00023172"/>
    </source>
</evidence>
<dbReference type="InterPro" id="IPR011010">
    <property type="entry name" value="DNA_brk_join_enz"/>
</dbReference>
<accession>A0A4U1GH06</accession>
<dbReference type="RefSeq" id="WP_136880012.1">
    <property type="nucleotide sequence ID" value="NZ_SWDX01000003.1"/>
</dbReference>
<comment type="caution">
    <text evidence="4">The sequence shown here is derived from an EMBL/GenBank/DDBJ whole genome shotgun (WGS) entry which is preliminary data.</text>
</comment>
<dbReference type="Proteomes" id="UP000309594">
    <property type="component" value="Unassembled WGS sequence"/>
</dbReference>
<dbReference type="GO" id="GO:0006310">
    <property type="term" value="P:DNA recombination"/>
    <property type="evidence" value="ECO:0007669"/>
    <property type="project" value="UniProtKB-KW"/>
</dbReference>
<proteinExistence type="predicted"/>
<dbReference type="Gene3D" id="1.10.150.130">
    <property type="match status" value="1"/>
</dbReference>
<dbReference type="EMBL" id="SWDX01000003">
    <property type="protein sequence ID" value="TKC62419.1"/>
    <property type="molecule type" value="Genomic_DNA"/>
</dbReference>
<evidence type="ECO:0000259" key="3">
    <source>
        <dbReference type="Pfam" id="PF13102"/>
    </source>
</evidence>
<protein>
    <submittedName>
        <fullName evidence="4">Recombinase</fullName>
    </submittedName>
</protein>
<dbReference type="GO" id="GO:0015074">
    <property type="term" value="P:DNA integration"/>
    <property type="evidence" value="ECO:0007669"/>
    <property type="project" value="InterPro"/>
</dbReference>
<evidence type="ECO:0000256" key="1">
    <source>
        <dbReference type="ARBA" id="ARBA00023125"/>
    </source>
</evidence>
<feature type="domain" description="Phage integrase SAM-like" evidence="3">
    <location>
        <begin position="98"/>
        <end position="199"/>
    </location>
</feature>
<evidence type="ECO:0000313" key="4">
    <source>
        <dbReference type="EMBL" id="TKC62419.1"/>
    </source>
</evidence>
<dbReference type="SUPFAM" id="SSF56349">
    <property type="entry name" value="DNA breaking-rejoining enzymes"/>
    <property type="match status" value="1"/>
</dbReference>
<dbReference type="InterPro" id="IPR025269">
    <property type="entry name" value="SAM-like_dom"/>
</dbReference>
<gene>
    <name evidence="4" type="ORF">FBD94_09375</name>
</gene>
<dbReference type="InterPro" id="IPR010998">
    <property type="entry name" value="Integrase_recombinase_N"/>
</dbReference>
<dbReference type="InterPro" id="IPR013762">
    <property type="entry name" value="Integrase-like_cat_sf"/>
</dbReference>
<evidence type="ECO:0000313" key="5">
    <source>
        <dbReference type="Proteomes" id="UP000309594"/>
    </source>
</evidence>
<sequence length="547" mass="63601">MATVSAKIYSHHTRNDGTFNVKICVYHKGDRKFFDTNHFLAAKQLTPEFKIKDKFILRIIDDELQDYRKTISELGIKLNLLSCEALRDYLEAKDKAIDFIAFGRKHISQMLIEKRKGSAHNFNTVINSLCDYFRRPSVPIEEINSNMLFSYEKYLKSTRKIVRPGQNGQDVETTEKGLSKGGLYNHMRDLRTIFNEARRCYNNIDFGLIVIKHYPFETYKLGSAPKTQKRCHTIEQVRKIRDSKPVPGSRAELARDLYMLSFYMCGANAVDIYNHLDLITPKSTRWDYNRSKTAEIREDNAFISVKIIPEAKKIIRKYLGKLKKRYCSHGGLDTALYHGFKALQKLTGIKATEYWARHSFANIARNKCGVTKDDIQEALNHVDEEHRTTDIYLDRDWNIIDVVQEKVRIALAGKSDSEVLVENRLINETDDRVDHYVNDEPRNDRQIPLNDKAEILRYLQEIGYQKKQHPNFAEYFKYVKAICDYELSVIEVYGDGALQIIGLPIAVKSEKLAYWKENETTFDTLIIHPTLSELKIIENVMTRSRVL</sequence>
<keyword evidence="2" id="KW-0233">DNA recombination</keyword>
<organism evidence="4 5">
    <name type="scientific">Pedobacter hiemivivus</name>
    <dbReference type="NCBI Taxonomy" id="2530454"/>
    <lineage>
        <taxon>Bacteria</taxon>
        <taxon>Pseudomonadati</taxon>
        <taxon>Bacteroidota</taxon>
        <taxon>Sphingobacteriia</taxon>
        <taxon>Sphingobacteriales</taxon>
        <taxon>Sphingobacteriaceae</taxon>
        <taxon>Pedobacter</taxon>
    </lineage>
</organism>
<keyword evidence="1" id="KW-0238">DNA-binding</keyword>
<dbReference type="AlphaFoldDB" id="A0A4U1GH06"/>
<dbReference type="Gene3D" id="1.10.443.10">
    <property type="entry name" value="Intergrase catalytic core"/>
    <property type="match status" value="1"/>
</dbReference>
<dbReference type="Pfam" id="PF13102">
    <property type="entry name" value="Phage_int_SAM_5"/>
    <property type="match status" value="1"/>
</dbReference>
<dbReference type="GO" id="GO:0003677">
    <property type="term" value="F:DNA binding"/>
    <property type="evidence" value="ECO:0007669"/>
    <property type="project" value="UniProtKB-KW"/>
</dbReference>
<reference evidence="4 5" key="1">
    <citation type="submission" date="2019-04" db="EMBL/GenBank/DDBJ databases">
        <title>Pedobacter sp. RP-1-16 sp. nov., isolated from Arctic soil.</title>
        <authorList>
            <person name="Dahal R.H."/>
            <person name="Kim D.-U."/>
        </authorList>
    </citation>
    <scope>NUCLEOTIDE SEQUENCE [LARGE SCALE GENOMIC DNA]</scope>
    <source>
        <strain evidence="4 5">RP-1-16</strain>
    </source>
</reference>
<name>A0A4U1GH06_9SPHI</name>